<gene>
    <name evidence="1" type="ORF">S06H3_28561</name>
</gene>
<protein>
    <recommendedName>
        <fullName evidence="2">Glutamate-1-semialdehyde 2,1-aminomutase</fullName>
    </recommendedName>
</protein>
<dbReference type="AlphaFoldDB" id="X1MEQ9"/>
<accession>X1MEQ9</accession>
<sequence>MKERNISGCLYGRSVLHLYLGPFDYEPSDPTVPPTKDVKTIMDPQMAALKTQLCLPLLQHGIATLGGRFFVLSAAHTKEDIGQTVEAFGKALDGLVAEGGVPKVD</sequence>
<dbReference type="EMBL" id="BARV01016675">
    <property type="protein sequence ID" value="GAI29758.1"/>
    <property type="molecule type" value="Genomic_DNA"/>
</dbReference>
<evidence type="ECO:0000313" key="1">
    <source>
        <dbReference type="EMBL" id="GAI29758.1"/>
    </source>
</evidence>
<reference evidence="1" key="1">
    <citation type="journal article" date="2014" name="Front. Microbiol.">
        <title>High frequency of phylogenetically diverse reductive dehalogenase-homologous genes in deep subseafloor sedimentary metagenomes.</title>
        <authorList>
            <person name="Kawai M."/>
            <person name="Futagami T."/>
            <person name="Toyoda A."/>
            <person name="Takaki Y."/>
            <person name="Nishi S."/>
            <person name="Hori S."/>
            <person name="Arai W."/>
            <person name="Tsubouchi T."/>
            <person name="Morono Y."/>
            <person name="Uchiyama I."/>
            <person name="Ito T."/>
            <person name="Fujiyama A."/>
            <person name="Inagaki F."/>
            <person name="Takami H."/>
        </authorList>
    </citation>
    <scope>NUCLEOTIDE SEQUENCE</scope>
    <source>
        <strain evidence="1">Expedition CK06-06</strain>
    </source>
</reference>
<dbReference type="Gene3D" id="3.90.1150.10">
    <property type="entry name" value="Aspartate Aminotransferase, domain 1"/>
    <property type="match status" value="1"/>
</dbReference>
<name>X1MEQ9_9ZZZZ</name>
<comment type="caution">
    <text evidence="1">The sequence shown here is derived from an EMBL/GenBank/DDBJ whole genome shotgun (WGS) entry which is preliminary data.</text>
</comment>
<organism evidence="1">
    <name type="scientific">marine sediment metagenome</name>
    <dbReference type="NCBI Taxonomy" id="412755"/>
    <lineage>
        <taxon>unclassified sequences</taxon>
        <taxon>metagenomes</taxon>
        <taxon>ecological metagenomes</taxon>
    </lineage>
</organism>
<dbReference type="InterPro" id="IPR015422">
    <property type="entry name" value="PyrdxlP-dep_Trfase_small"/>
</dbReference>
<proteinExistence type="predicted"/>
<evidence type="ECO:0008006" key="2">
    <source>
        <dbReference type="Google" id="ProtNLM"/>
    </source>
</evidence>